<dbReference type="InterPro" id="IPR024520">
    <property type="entry name" value="DUF3558"/>
</dbReference>
<dbReference type="RefSeq" id="WP_091376389.1">
    <property type="nucleotide sequence ID" value="NZ_FNDV01000006.1"/>
</dbReference>
<dbReference type="Pfam" id="PF12079">
    <property type="entry name" value="DUF3558"/>
    <property type="match status" value="1"/>
</dbReference>
<feature type="signal peptide" evidence="2">
    <location>
        <begin position="1"/>
        <end position="23"/>
    </location>
</feature>
<keyword evidence="2" id="KW-0732">Signal</keyword>
<evidence type="ECO:0000313" key="3">
    <source>
        <dbReference type="EMBL" id="SDP08125.1"/>
    </source>
</evidence>
<protein>
    <recommendedName>
        <fullName evidence="5">DUF3558 domain-containing protein</fullName>
    </recommendedName>
</protein>
<dbReference type="STRING" id="504798.SAMN05421871_106196"/>
<reference evidence="4" key="1">
    <citation type="submission" date="2016-10" db="EMBL/GenBank/DDBJ databases">
        <authorList>
            <person name="Varghese N."/>
            <person name="Submissions S."/>
        </authorList>
    </citation>
    <scope>NUCLEOTIDE SEQUENCE [LARGE SCALE GENOMIC DNA]</scope>
    <source>
        <strain evidence="4">IBRC-M 10655</strain>
    </source>
</reference>
<evidence type="ECO:0000256" key="2">
    <source>
        <dbReference type="SAM" id="SignalP"/>
    </source>
</evidence>
<organism evidence="3 4">
    <name type="scientific">Actinokineospora alba</name>
    <dbReference type="NCBI Taxonomy" id="504798"/>
    <lineage>
        <taxon>Bacteria</taxon>
        <taxon>Bacillati</taxon>
        <taxon>Actinomycetota</taxon>
        <taxon>Actinomycetes</taxon>
        <taxon>Pseudonocardiales</taxon>
        <taxon>Pseudonocardiaceae</taxon>
        <taxon>Actinokineospora</taxon>
    </lineage>
</organism>
<dbReference type="OrthoDB" id="5184069at2"/>
<evidence type="ECO:0000313" key="4">
    <source>
        <dbReference type="Proteomes" id="UP000199651"/>
    </source>
</evidence>
<feature type="region of interest" description="Disordered" evidence="1">
    <location>
        <begin position="21"/>
        <end position="55"/>
    </location>
</feature>
<feature type="compositionally biased region" description="Polar residues" evidence="1">
    <location>
        <begin position="21"/>
        <end position="36"/>
    </location>
</feature>
<evidence type="ECO:0000256" key="1">
    <source>
        <dbReference type="SAM" id="MobiDB-lite"/>
    </source>
</evidence>
<name>A0A1H0PTY1_9PSEU</name>
<dbReference type="PROSITE" id="PS51257">
    <property type="entry name" value="PROKAR_LIPOPROTEIN"/>
    <property type="match status" value="1"/>
</dbReference>
<accession>A0A1H0PTY1</accession>
<dbReference type="AlphaFoldDB" id="A0A1H0PTY1"/>
<dbReference type="Proteomes" id="UP000199651">
    <property type="component" value="Unassembled WGS sequence"/>
</dbReference>
<dbReference type="EMBL" id="FNJB01000006">
    <property type="protein sequence ID" value="SDP08125.1"/>
    <property type="molecule type" value="Genomic_DNA"/>
</dbReference>
<evidence type="ECO:0008006" key="5">
    <source>
        <dbReference type="Google" id="ProtNLM"/>
    </source>
</evidence>
<feature type="compositionally biased region" description="Low complexity" evidence="1">
    <location>
        <begin position="37"/>
        <end position="47"/>
    </location>
</feature>
<gene>
    <name evidence="3" type="ORF">SAMN05192558_106256</name>
</gene>
<sequence>MRSRAAFSLLALLVVAGCTTSEAGNPRTSESSADVPTTTKSSSTSKTATIPPRPKALKLDSADPCALLTAAQRAELRITRVEASTNGTDIYKGAKQCELEVAATGLAYEYTINLITTEGVEAWLSGKRRVDTTVVSVNGYAGVIHVLKGAGGAKNSHECYIGVDVADGQQLQVGLGEISRTFSQEQICQMTEQAAGMAMTTLQTLG</sequence>
<keyword evidence="4" id="KW-1185">Reference proteome</keyword>
<proteinExistence type="predicted"/>
<feature type="chain" id="PRO_5011456042" description="DUF3558 domain-containing protein" evidence="2">
    <location>
        <begin position="24"/>
        <end position="206"/>
    </location>
</feature>